<dbReference type="Proteomes" id="UP001445335">
    <property type="component" value="Unassembled WGS sequence"/>
</dbReference>
<proteinExistence type="inferred from homology"/>
<dbReference type="GO" id="GO:0016887">
    <property type="term" value="F:ATP hydrolysis activity"/>
    <property type="evidence" value="ECO:0007669"/>
    <property type="project" value="InterPro"/>
</dbReference>
<keyword evidence="6" id="KW-0547">Nucleotide-binding</keyword>
<gene>
    <name evidence="12" type="ORF">WJX81_001382</name>
</gene>
<feature type="transmembrane region" description="Helical" evidence="10">
    <location>
        <begin position="280"/>
        <end position="300"/>
    </location>
</feature>
<organism evidence="12 13">
    <name type="scientific">Elliptochloris bilobata</name>
    <dbReference type="NCBI Taxonomy" id="381761"/>
    <lineage>
        <taxon>Eukaryota</taxon>
        <taxon>Viridiplantae</taxon>
        <taxon>Chlorophyta</taxon>
        <taxon>core chlorophytes</taxon>
        <taxon>Trebouxiophyceae</taxon>
        <taxon>Trebouxiophyceae incertae sedis</taxon>
        <taxon>Elliptochloris clade</taxon>
        <taxon>Elliptochloris</taxon>
    </lineage>
</organism>
<reference evidence="12 13" key="1">
    <citation type="journal article" date="2024" name="Nat. Commun.">
        <title>Phylogenomics reveals the evolutionary origins of lichenization in chlorophyte algae.</title>
        <authorList>
            <person name="Puginier C."/>
            <person name="Libourel C."/>
            <person name="Otte J."/>
            <person name="Skaloud P."/>
            <person name="Haon M."/>
            <person name="Grisel S."/>
            <person name="Petersen M."/>
            <person name="Berrin J.G."/>
            <person name="Delaux P.M."/>
            <person name="Dal Grande F."/>
            <person name="Keller J."/>
        </authorList>
    </citation>
    <scope>NUCLEOTIDE SEQUENCE [LARGE SCALE GENOMIC DNA]</scope>
    <source>
        <strain evidence="12 13">SAG 245.80</strain>
    </source>
</reference>
<evidence type="ECO:0000256" key="4">
    <source>
        <dbReference type="ARBA" id="ARBA00022692"/>
    </source>
</evidence>
<keyword evidence="9 10" id="KW-0472">Membrane</keyword>
<dbReference type="GO" id="GO:0016020">
    <property type="term" value="C:membrane"/>
    <property type="evidence" value="ECO:0007669"/>
    <property type="project" value="UniProtKB-SubCell"/>
</dbReference>
<dbReference type="PROSITE" id="PS50893">
    <property type="entry name" value="ABC_TRANSPORTER_2"/>
    <property type="match status" value="2"/>
</dbReference>
<sequence length="1726" mass="180342">MGLASSQLKALLRRHWLAKKRSPVSSAVEVLSPALLIGVLVVAYALVRPDRFAEHIYVADTSAQLASLVNDGAGAAFVDTHGPIPIPTLDEFILLHKVVRAALHLHPDMLDMIEGARRAFGWNVLGNLVDMGALAFAPASESVLRFTDHMMRTHALFKGAFIGVFPSEAEAETYALSSGRRMWALVVFNEGPSAAGADYTIRMNYTTVPRTWEKVNIWTHRIPVHYKEYYTSGFLSLQAAIDAYSLGGGDKNPKDPGLADVTAWTQWGAVMPTSAYTHNAFYDVVGSGVLGLLLCLALVYPASCLVRGMAEEKETRMRETLKIMGLHDWVAPAAWAITYGAIFLVACLAVTIVCKASFLRTTSATLLFALLAAFAAAQLAFAALLAAPLSNAKVAGVLAPAANFACLLPRYAFFRTSAAQAVGAKVAASLLAPSAFSFVADLIGAAEGAGAGLRWRDLWAGPYPVGAALCMMLGDAVLYSALAWYLERVLPASTGAPLPWWFPASAAYWRHGDPEQAPAAARLSGLWKVYGEKVAVRDLSLELHQGEILALLGHNGAGKTSAVGMLTGLIRPSAGECAVMGHSLRTQPHAARAHIGYCPQSNVLFDALTPREHLELFGAVKGISSSKERGEAATAMLRAVGLEEKAECAAATLSGGSKRKLQVGIALLADSSVVLLDEPSSGVDPASRQALWAILLASKAQRALLLTTHFLDEADALADRVAILREGRLAAAGPALALKARYCDGMTLTVTTSLEGAATDVPALERLVARHVAGARRLRWSGAELVYQLPSGPGGGGAVADLLDALEADAPVLGVGHFAVSGPTLEEAAGNSASGERTRQDWGLDAARVEEQGSGVFGKVLRRRRRRRLRWWVAFREMVRKRAITAGRDARGALLTLLLPVVAVVAVLSVLKVNIDPTAPQLLLQLPVATSGAALDSWQLSKALLGEVYAGGPAHYGAVVFDDPTLAAFGNASALDASQLLTLLPLLAAAAPGGAAGGGNVEGTLGALVGNLGSGLTRGLAWLSSPEARVASGFIARLQTYPPVMLLHNASSFHALPALMSGLHETLGAVAFHGNASRPRFAARSHPLPLTAAETVAKDSVLQVLAGLFVLVPFCYLAGAFAVAPVVERRSQAAHIQLLSGCPAPLYWAGSYAWDFATYVIIVLLTLAVFAAYGDSAAIGTAAQALGTAALLLAYGAAAIPMAYALSFGGFQSASSAQVAIAALAFVVGFVAAVGSYVMQMMPQTRAAQRVLVHFFRVAPPFLLGEGLLELTKYNYFSGMAGARQLAATIQTAAVPTSDAGVWAWDTIGRPVALLVLEAAAFSALTLALDWDSRHHAMQRRLAVARRAGRRLCRALARRLPNVEAEDEDVVAERARVLGGGAAGDAIALRHLRKVFPGPPPKVAVADLCLGIRAGERFGLLGDNGAGKTTTLQMLVGRVQPSGGGAVVRGGRSRLGFCPQQDALLELLTGAEQLALYALLKGVPEKAVAGQVADVLKRVSLPLEMSARPAHTYSGGSKRKLSLAIALIGDADSLLLDEPSSGMDPGARRAMWSYIVAATSPGEGPAGVLRGVDGAATPSGSGSGSTAGPGAGGVAVVLTTHSMEECEALCARVGIMHQGRLRCLGSPSRLKARYGGALALEVQAGAGEAAQAALAAWAAAELGAVLQSQHLGRARFSLPAGEGRSPARVLRALEAAGPALGITAYGLSLPTLEQVFISVIGRQLQH</sequence>
<feature type="domain" description="ABC transporter" evidence="11">
    <location>
        <begin position="1387"/>
        <end position="1643"/>
    </location>
</feature>
<evidence type="ECO:0000256" key="6">
    <source>
        <dbReference type="ARBA" id="ARBA00022741"/>
    </source>
</evidence>
<evidence type="ECO:0000313" key="12">
    <source>
        <dbReference type="EMBL" id="KAK9833394.1"/>
    </source>
</evidence>
<dbReference type="InterPro" id="IPR003439">
    <property type="entry name" value="ABC_transporter-like_ATP-bd"/>
</dbReference>
<feature type="transmembrane region" description="Helical" evidence="10">
    <location>
        <begin position="1104"/>
        <end position="1126"/>
    </location>
</feature>
<dbReference type="InterPro" id="IPR027417">
    <property type="entry name" value="P-loop_NTPase"/>
</dbReference>
<feature type="transmembrane region" description="Helical" evidence="10">
    <location>
        <begin position="890"/>
        <end position="911"/>
    </location>
</feature>
<feature type="transmembrane region" description="Helical" evidence="10">
    <location>
        <begin position="1156"/>
        <end position="1173"/>
    </location>
</feature>
<evidence type="ECO:0000256" key="9">
    <source>
        <dbReference type="ARBA" id="ARBA00023136"/>
    </source>
</evidence>
<dbReference type="Pfam" id="PF00005">
    <property type="entry name" value="ABC_tran"/>
    <property type="match status" value="2"/>
</dbReference>
<evidence type="ECO:0000256" key="5">
    <source>
        <dbReference type="ARBA" id="ARBA00022737"/>
    </source>
</evidence>
<dbReference type="FunFam" id="3.40.50.300:FF:000335">
    <property type="entry name" value="ATP binding cassette subfamily A member 5"/>
    <property type="match status" value="1"/>
</dbReference>
<dbReference type="SMART" id="SM00382">
    <property type="entry name" value="AAA"/>
    <property type="match status" value="2"/>
</dbReference>
<dbReference type="InterPro" id="IPR003593">
    <property type="entry name" value="AAA+_ATPase"/>
</dbReference>
<evidence type="ECO:0000259" key="11">
    <source>
        <dbReference type="PROSITE" id="PS50893"/>
    </source>
</evidence>
<evidence type="ECO:0000256" key="1">
    <source>
        <dbReference type="ARBA" id="ARBA00004141"/>
    </source>
</evidence>
<evidence type="ECO:0000256" key="2">
    <source>
        <dbReference type="ARBA" id="ARBA00008526"/>
    </source>
</evidence>
<feature type="domain" description="ABC transporter" evidence="11">
    <location>
        <begin position="521"/>
        <end position="751"/>
    </location>
</feature>
<dbReference type="CDD" id="cd03263">
    <property type="entry name" value="ABC_subfamily_A"/>
    <property type="match status" value="2"/>
</dbReference>
<comment type="caution">
    <text evidence="12">The sequence shown here is derived from an EMBL/GenBank/DDBJ whole genome shotgun (WGS) entry which is preliminary data.</text>
</comment>
<keyword evidence="7" id="KW-0067">ATP-binding</keyword>
<feature type="transmembrane region" description="Helical" evidence="10">
    <location>
        <begin position="366"/>
        <end position="388"/>
    </location>
</feature>
<keyword evidence="4 10" id="KW-0812">Transmembrane</keyword>
<dbReference type="GO" id="GO:0005524">
    <property type="term" value="F:ATP binding"/>
    <property type="evidence" value="ECO:0007669"/>
    <property type="project" value="UniProtKB-KW"/>
</dbReference>
<dbReference type="InterPro" id="IPR026082">
    <property type="entry name" value="ABCA"/>
</dbReference>
<dbReference type="InterPro" id="IPR013525">
    <property type="entry name" value="ABC2_TM"/>
</dbReference>
<feature type="transmembrane region" description="Helical" evidence="10">
    <location>
        <begin position="426"/>
        <end position="445"/>
    </location>
</feature>
<accession>A0AAW1RI29</accession>
<dbReference type="Pfam" id="PF12698">
    <property type="entry name" value="ABC2_membrane_3"/>
    <property type="match status" value="2"/>
</dbReference>
<dbReference type="Gene3D" id="3.40.50.300">
    <property type="entry name" value="P-loop containing nucleotide triphosphate hydrolases"/>
    <property type="match status" value="2"/>
</dbReference>
<protein>
    <recommendedName>
        <fullName evidence="11">ABC transporter domain-containing protein</fullName>
    </recommendedName>
</protein>
<feature type="transmembrane region" description="Helical" evidence="10">
    <location>
        <begin position="1185"/>
        <end position="1207"/>
    </location>
</feature>
<evidence type="ECO:0000256" key="7">
    <source>
        <dbReference type="ARBA" id="ARBA00022840"/>
    </source>
</evidence>
<evidence type="ECO:0000313" key="13">
    <source>
        <dbReference type="Proteomes" id="UP001445335"/>
    </source>
</evidence>
<feature type="transmembrane region" description="Helical" evidence="10">
    <location>
        <begin position="465"/>
        <end position="486"/>
    </location>
</feature>
<dbReference type="SUPFAM" id="SSF52540">
    <property type="entry name" value="P-loop containing nucleoside triphosphate hydrolases"/>
    <property type="match status" value="3"/>
</dbReference>
<feature type="transmembrane region" description="Helical" evidence="10">
    <location>
        <begin position="394"/>
        <end position="414"/>
    </location>
</feature>
<dbReference type="PANTHER" id="PTHR19229">
    <property type="entry name" value="ATP-BINDING CASSETTE TRANSPORTER SUBFAMILY A ABCA"/>
    <property type="match status" value="1"/>
</dbReference>
<dbReference type="GO" id="GO:0140359">
    <property type="term" value="F:ABC-type transporter activity"/>
    <property type="evidence" value="ECO:0007669"/>
    <property type="project" value="InterPro"/>
</dbReference>
<comment type="similarity">
    <text evidence="2">Belongs to the ABC transporter superfamily. ABCA family. CPR flippase (TC 3.A.1.211) subfamily.</text>
</comment>
<evidence type="ECO:0000256" key="10">
    <source>
        <dbReference type="SAM" id="Phobius"/>
    </source>
</evidence>
<dbReference type="EMBL" id="JALJOU010000036">
    <property type="protein sequence ID" value="KAK9833394.1"/>
    <property type="molecule type" value="Genomic_DNA"/>
</dbReference>
<evidence type="ECO:0000256" key="3">
    <source>
        <dbReference type="ARBA" id="ARBA00022448"/>
    </source>
</evidence>
<dbReference type="GO" id="GO:0005319">
    <property type="term" value="F:lipid transporter activity"/>
    <property type="evidence" value="ECO:0007669"/>
    <property type="project" value="TreeGrafter"/>
</dbReference>
<evidence type="ECO:0000256" key="8">
    <source>
        <dbReference type="ARBA" id="ARBA00022989"/>
    </source>
</evidence>
<name>A0AAW1RI29_9CHLO</name>
<keyword evidence="5" id="KW-0677">Repeat</keyword>
<keyword evidence="3" id="KW-0813">Transport</keyword>
<comment type="subcellular location">
    <subcellularLocation>
        <location evidence="1">Membrane</location>
        <topology evidence="1">Multi-pass membrane protein</topology>
    </subcellularLocation>
</comment>
<keyword evidence="8 10" id="KW-1133">Transmembrane helix</keyword>
<feature type="transmembrane region" description="Helical" evidence="10">
    <location>
        <begin position="30"/>
        <end position="47"/>
    </location>
</feature>
<keyword evidence="13" id="KW-1185">Reference proteome</keyword>
<feature type="transmembrane region" description="Helical" evidence="10">
    <location>
        <begin position="1219"/>
        <end position="1239"/>
    </location>
</feature>
<feature type="transmembrane region" description="Helical" evidence="10">
    <location>
        <begin position="333"/>
        <end position="354"/>
    </location>
</feature>
<dbReference type="PANTHER" id="PTHR19229:SF36">
    <property type="entry name" value="ATP-BINDING CASSETTE SUB-FAMILY A MEMBER 2"/>
    <property type="match status" value="1"/>
</dbReference>